<dbReference type="GO" id="GO:0008967">
    <property type="term" value="F:phosphoglycolate phosphatase activity"/>
    <property type="evidence" value="ECO:0007669"/>
    <property type="project" value="TreeGrafter"/>
</dbReference>
<sequence>MSDRRLLVLWDVDHTLIENAGVSKENYARAFELLTGRRPERPARTDGRTDPEIMRGLLSDNGADPAVFTEHEVTTALAAAMEHNVGELLRRGFMLPGVAETLATLSEIDLVVQSVLTGNIAPNAATKLRLLGESLSVLDLEVGGYGSDAPVRASLVRIAQTKATRKYGYEFGPADTLLVGDTERDVEAALNGGALVIGVATGQASEDELSAAGAHATLPDLTDPHVVVATLAKVTGIELESRRN</sequence>
<keyword evidence="2" id="KW-1185">Reference proteome</keyword>
<dbReference type="InterPro" id="IPR036412">
    <property type="entry name" value="HAD-like_sf"/>
</dbReference>
<dbReference type="Proteomes" id="UP000256485">
    <property type="component" value="Unassembled WGS sequence"/>
</dbReference>
<accession>A0A3D9VGD7</accession>
<dbReference type="GO" id="GO:0006281">
    <property type="term" value="P:DNA repair"/>
    <property type="evidence" value="ECO:0007669"/>
    <property type="project" value="TreeGrafter"/>
</dbReference>
<dbReference type="Pfam" id="PF13242">
    <property type="entry name" value="Hydrolase_like"/>
    <property type="match status" value="1"/>
</dbReference>
<dbReference type="AlphaFoldDB" id="A0A3D9VGD7"/>
<dbReference type="OrthoDB" id="9781769at2"/>
<proteinExistence type="predicted"/>
<dbReference type="EMBL" id="QTUC01000001">
    <property type="protein sequence ID" value="REF36381.1"/>
    <property type="molecule type" value="Genomic_DNA"/>
</dbReference>
<organism evidence="1 2">
    <name type="scientific">Thermasporomyces composti</name>
    <dbReference type="NCBI Taxonomy" id="696763"/>
    <lineage>
        <taxon>Bacteria</taxon>
        <taxon>Bacillati</taxon>
        <taxon>Actinomycetota</taxon>
        <taxon>Actinomycetes</taxon>
        <taxon>Propionibacteriales</taxon>
        <taxon>Nocardioidaceae</taxon>
        <taxon>Thermasporomyces</taxon>
    </lineage>
</organism>
<dbReference type="RefSeq" id="WP_115850028.1">
    <property type="nucleotide sequence ID" value="NZ_QTUC01000001.1"/>
</dbReference>
<evidence type="ECO:0000313" key="1">
    <source>
        <dbReference type="EMBL" id="REF36381.1"/>
    </source>
</evidence>
<dbReference type="Gene3D" id="3.40.50.1000">
    <property type="entry name" value="HAD superfamily/HAD-like"/>
    <property type="match status" value="1"/>
</dbReference>
<reference evidence="1 2" key="1">
    <citation type="submission" date="2018-08" db="EMBL/GenBank/DDBJ databases">
        <title>Sequencing the genomes of 1000 actinobacteria strains.</title>
        <authorList>
            <person name="Klenk H.-P."/>
        </authorList>
    </citation>
    <scope>NUCLEOTIDE SEQUENCE [LARGE SCALE GENOMIC DNA]</scope>
    <source>
        <strain evidence="1 2">DSM 22891</strain>
    </source>
</reference>
<keyword evidence="1" id="KW-0378">Hydrolase</keyword>
<dbReference type="Gene3D" id="1.10.150.240">
    <property type="entry name" value="Putative phosphatase, domain 2"/>
    <property type="match status" value="1"/>
</dbReference>
<protein>
    <submittedName>
        <fullName evidence="1">Phosphoglycolate phosphatase-like HAD superfamily hydrolase</fullName>
    </submittedName>
</protein>
<dbReference type="GO" id="GO:0005829">
    <property type="term" value="C:cytosol"/>
    <property type="evidence" value="ECO:0007669"/>
    <property type="project" value="TreeGrafter"/>
</dbReference>
<dbReference type="PANTHER" id="PTHR43434">
    <property type="entry name" value="PHOSPHOGLYCOLATE PHOSPHATASE"/>
    <property type="match status" value="1"/>
</dbReference>
<dbReference type="InterPro" id="IPR023214">
    <property type="entry name" value="HAD_sf"/>
</dbReference>
<name>A0A3D9VGD7_THECX</name>
<dbReference type="InterPro" id="IPR050155">
    <property type="entry name" value="HAD-like_hydrolase_sf"/>
</dbReference>
<dbReference type="PANTHER" id="PTHR43434:SF1">
    <property type="entry name" value="PHOSPHOGLYCOLATE PHOSPHATASE"/>
    <property type="match status" value="1"/>
</dbReference>
<evidence type="ECO:0000313" key="2">
    <source>
        <dbReference type="Proteomes" id="UP000256485"/>
    </source>
</evidence>
<dbReference type="InterPro" id="IPR023198">
    <property type="entry name" value="PGP-like_dom2"/>
</dbReference>
<comment type="caution">
    <text evidence="1">The sequence shown here is derived from an EMBL/GenBank/DDBJ whole genome shotgun (WGS) entry which is preliminary data.</text>
</comment>
<dbReference type="SUPFAM" id="SSF56784">
    <property type="entry name" value="HAD-like"/>
    <property type="match status" value="1"/>
</dbReference>
<gene>
    <name evidence="1" type="ORF">DFJ64_1788</name>
</gene>